<keyword evidence="11" id="KW-1185">Reference proteome</keyword>
<evidence type="ECO:0000256" key="8">
    <source>
        <dbReference type="ARBA" id="ARBA00023012"/>
    </source>
</evidence>
<gene>
    <name evidence="10" type="ORF">EP073_12095</name>
</gene>
<dbReference type="PANTHER" id="PTHR43065">
    <property type="entry name" value="SENSOR HISTIDINE KINASE"/>
    <property type="match status" value="1"/>
</dbReference>
<reference evidence="10 11" key="1">
    <citation type="submission" date="2019-01" db="EMBL/GenBank/DDBJ databases">
        <title>Geovibrio thiophilus DSM 11263, complete genome.</title>
        <authorList>
            <person name="Spring S."/>
            <person name="Bunk B."/>
            <person name="Sproer C."/>
        </authorList>
    </citation>
    <scope>NUCLEOTIDE SEQUENCE [LARGE SCALE GENOMIC DNA]</scope>
    <source>
        <strain evidence="10 11">DSM 11263</strain>
    </source>
</reference>
<dbReference type="Gene3D" id="1.10.287.130">
    <property type="match status" value="1"/>
</dbReference>
<keyword evidence="3" id="KW-0597">Phosphoprotein</keyword>
<dbReference type="InterPro" id="IPR003594">
    <property type="entry name" value="HATPase_dom"/>
</dbReference>
<dbReference type="RefSeq" id="WP_128467422.1">
    <property type="nucleotide sequence ID" value="NZ_CP035108.1"/>
</dbReference>
<keyword evidence="8" id="KW-0902">Two-component regulatory system</keyword>
<name>A0A3R5Y8B9_9BACT</name>
<dbReference type="Pfam" id="PF02518">
    <property type="entry name" value="HATPase_c"/>
    <property type="match status" value="1"/>
</dbReference>
<comment type="catalytic activity">
    <reaction evidence="1">
        <text>ATP + protein L-histidine = ADP + protein N-phospho-L-histidine.</text>
        <dbReference type="EC" id="2.7.13.3"/>
    </reaction>
</comment>
<dbReference type="InterPro" id="IPR036890">
    <property type="entry name" value="HATPase_C_sf"/>
</dbReference>
<dbReference type="SMART" id="SM00387">
    <property type="entry name" value="HATPase_c"/>
    <property type="match status" value="1"/>
</dbReference>
<evidence type="ECO:0000256" key="6">
    <source>
        <dbReference type="ARBA" id="ARBA00022777"/>
    </source>
</evidence>
<keyword evidence="6 10" id="KW-0418">Kinase</keyword>
<evidence type="ECO:0000313" key="11">
    <source>
        <dbReference type="Proteomes" id="UP000287502"/>
    </source>
</evidence>
<protein>
    <recommendedName>
        <fullName evidence="2">histidine kinase</fullName>
        <ecNumber evidence="2">2.7.13.3</ecNumber>
    </recommendedName>
</protein>
<dbReference type="GO" id="GO:0000155">
    <property type="term" value="F:phosphorelay sensor kinase activity"/>
    <property type="evidence" value="ECO:0007669"/>
    <property type="project" value="InterPro"/>
</dbReference>
<dbReference type="AlphaFoldDB" id="A0A3R5Y8B9"/>
<dbReference type="EMBL" id="CP035108">
    <property type="protein sequence ID" value="QAR34117.1"/>
    <property type="molecule type" value="Genomic_DNA"/>
</dbReference>
<dbReference type="PROSITE" id="PS50109">
    <property type="entry name" value="HIS_KIN"/>
    <property type="match status" value="1"/>
</dbReference>
<evidence type="ECO:0000256" key="4">
    <source>
        <dbReference type="ARBA" id="ARBA00022679"/>
    </source>
</evidence>
<evidence type="ECO:0000313" key="10">
    <source>
        <dbReference type="EMBL" id="QAR34117.1"/>
    </source>
</evidence>
<keyword evidence="5" id="KW-0547">Nucleotide-binding</keyword>
<dbReference type="PRINTS" id="PR00344">
    <property type="entry name" value="BCTRLSENSOR"/>
</dbReference>
<evidence type="ECO:0000259" key="9">
    <source>
        <dbReference type="PROSITE" id="PS50109"/>
    </source>
</evidence>
<evidence type="ECO:0000256" key="3">
    <source>
        <dbReference type="ARBA" id="ARBA00022553"/>
    </source>
</evidence>
<dbReference type="KEGG" id="gtl:EP073_12095"/>
<sequence>MKSDTETNDSRHADNMPENFAAAAAAEYFRLFSPAFCVLDEKGNILRSNSNFRKVFAQKKNSLTFDNIMNLLTPKSIPTMKKLLKEPDGKTAKLKAHNVHEEKLYLKVCISELSVSGKLFIAFFENISKIKRLQNKQKKQEKLLIQQSKMAAMGEMLGVIAHQWKQPLNTLAIIAQTIGDDFDHGELNADSVEEHIDAINSQILFMSTTVDDFRRFFIPQKTPHKFRIKDSVEEIISIIDPQLKTCNITVCLTSENDSAETIGYRNELKQVILNLIVNAKDAITHRREKDEKFRTEKGIIEIKISSMANICTISIGDNGTGISSGVMKKLFKPYFTTKNDNGTGIGLYLSKTIVEDKMHGTLSVENSATGAVFTVSLPLT</sequence>
<dbReference type="SUPFAM" id="SSF55874">
    <property type="entry name" value="ATPase domain of HSP90 chaperone/DNA topoisomerase II/histidine kinase"/>
    <property type="match status" value="1"/>
</dbReference>
<feature type="domain" description="Histidine kinase" evidence="9">
    <location>
        <begin position="159"/>
        <end position="380"/>
    </location>
</feature>
<dbReference type="OrthoDB" id="9799273at2"/>
<dbReference type="InterPro" id="IPR005467">
    <property type="entry name" value="His_kinase_dom"/>
</dbReference>
<keyword evidence="4" id="KW-0808">Transferase</keyword>
<dbReference type="SUPFAM" id="SSF47384">
    <property type="entry name" value="Homodimeric domain of signal transducing histidine kinase"/>
    <property type="match status" value="1"/>
</dbReference>
<evidence type="ECO:0000256" key="5">
    <source>
        <dbReference type="ARBA" id="ARBA00022741"/>
    </source>
</evidence>
<evidence type="ECO:0000256" key="2">
    <source>
        <dbReference type="ARBA" id="ARBA00012438"/>
    </source>
</evidence>
<dbReference type="EC" id="2.7.13.3" evidence="2"/>
<dbReference type="InterPro" id="IPR036097">
    <property type="entry name" value="HisK_dim/P_sf"/>
</dbReference>
<dbReference type="CDD" id="cd00082">
    <property type="entry name" value="HisKA"/>
    <property type="match status" value="1"/>
</dbReference>
<dbReference type="InterPro" id="IPR003661">
    <property type="entry name" value="HisK_dim/P_dom"/>
</dbReference>
<dbReference type="InterPro" id="IPR004358">
    <property type="entry name" value="Sig_transdc_His_kin-like_C"/>
</dbReference>
<keyword evidence="7" id="KW-0067">ATP-binding</keyword>
<dbReference type="Proteomes" id="UP000287502">
    <property type="component" value="Chromosome"/>
</dbReference>
<evidence type="ECO:0000256" key="1">
    <source>
        <dbReference type="ARBA" id="ARBA00000085"/>
    </source>
</evidence>
<dbReference type="GO" id="GO:0005524">
    <property type="term" value="F:ATP binding"/>
    <property type="evidence" value="ECO:0007669"/>
    <property type="project" value="UniProtKB-KW"/>
</dbReference>
<organism evidence="10 11">
    <name type="scientific">Geovibrio thiophilus</name>
    <dbReference type="NCBI Taxonomy" id="139438"/>
    <lineage>
        <taxon>Bacteria</taxon>
        <taxon>Pseudomonadati</taxon>
        <taxon>Deferribacterota</taxon>
        <taxon>Deferribacteres</taxon>
        <taxon>Deferribacterales</taxon>
        <taxon>Geovibrionaceae</taxon>
        <taxon>Geovibrio</taxon>
    </lineage>
</organism>
<evidence type="ECO:0000256" key="7">
    <source>
        <dbReference type="ARBA" id="ARBA00022840"/>
    </source>
</evidence>
<dbReference type="PANTHER" id="PTHR43065:SF10">
    <property type="entry name" value="PEROXIDE STRESS-ACTIVATED HISTIDINE KINASE MAK3"/>
    <property type="match status" value="1"/>
</dbReference>
<dbReference type="Gene3D" id="3.30.565.10">
    <property type="entry name" value="Histidine kinase-like ATPase, C-terminal domain"/>
    <property type="match status" value="1"/>
</dbReference>
<proteinExistence type="predicted"/>
<accession>A0A3R5Y8B9</accession>